<accession>A0ABN6D6B8</accession>
<evidence type="ECO:0000256" key="2">
    <source>
        <dbReference type="HAMAP-Rule" id="MF_01940"/>
    </source>
</evidence>
<dbReference type="EC" id="3.1.4.58" evidence="2"/>
<evidence type="ECO:0000313" key="4">
    <source>
        <dbReference type="Proteomes" id="UP000824366"/>
    </source>
</evidence>
<organism evidence="3 4">
    <name type="scientific">Rhodoferax lithotrophicus</name>
    <dbReference type="NCBI Taxonomy" id="2798804"/>
    <lineage>
        <taxon>Bacteria</taxon>
        <taxon>Pseudomonadati</taxon>
        <taxon>Pseudomonadota</taxon>
        <taxon>Betaproteobacteria</taxon>
        <taxon>Burkholderiales</taxon>
        <taxon>Comamonadaceae</taxon>
        <taxon>Rhodoferax</taxon>
    </lineage>
</organism>
<gene>
    <name evidence="3" type="ORF">MIZ03_2479</name>
</gene>
<protein>
    <recommendedName>
        <fullName evidence="2">RNA 2',3'-cyclic phosphodiesterase</fullName>
        <shortName evidence="2">RNA 2',3'-CPDase</shortName>
        <ecNumber evidence="2">3.1.4.58</ecNumber>
    </recommendedName>
</protein>
<comment type="similarity">
    <text evidence="2">Belongs to the 2H phosphoesterase superfamily. ThpR family.</text>
</comment>
<feature type="short sequence motif" description="HXTX 2" evidence="2">
    <location>
        <begin position="130"/>
        <end position="133"/>
    </location>
</feature>
<dbReference type="EMBL" id="AP024238">
    <property type="protein sequence ID" value="BCO27590.1"/>
    <property type="molecule type" value="Genomic_DNA"/>
</dbReference>
<dbReference type="InterPro" id="IPR009097">
    <property type="entry name" value="Cyclic_Pdiesterase"/>
</dbReference>
<comment type="function">
    <text evidence="2">Hydrolyzes RNA 2',3'-cyclic phosphodiester to an RNA 2'-phosphomonoester.</text>
</comment>
<dbReference type="Gene3D" id="3.90.1140.10">
    <property type="entry name" value="Cyclic phosphodiesterase"/>
    <property type="match status" value="1"/>
</dbReference>
<comment type="catalytic activity">
    <reaction evidence="2">
        <text>a 3'-end 2',3'-cyclophospho-ribonucleotide-RNA + H2O = a 3'-end 2'-phospho-ribonucleotide-RNA + H(+)</text>
        <dbReference type="Rhea" id="RHEA:11828"/>
        <dbReference type="Rhea" id="RHEA-COMP:10464"/>
        <dbReference type="Rhea" id="RHEA-COMP:17353"/>
        <dbReference type="ChEBI" id="CHEBI:15377"/>
        <dbReference type="ChEBI" id="CHEBI:15378"/>
        <dbReference type="ChEBI" id="CHEBI:83064"/>
        <dbReference type="ChEBI" id="CHEBI:173113"/>
        <dbReference type="EC" id="3.1.4.58"/>
    </reaction>
</comment>
<dbReference type="NCBIfam" id="TIGR02258">
    <property type="entry name" value="2_5_ligase"/>
    <property type="match status" value="1"/>
</dbReference>
<dbReference type="Proteomes" id="UP000824366">
    <property type="component" value="Chromosome"/>
</dbReference>
<feature type="active site" description="Proton donor" evidence="2">
    <location>
        <position position="50"/>
    </location>
</feature>
<reference evidence="3 4" key="1">
    <citation type="journal article" date="2021" name="Microbiol. Spectr.">
        <title>A Single Bacterium Capable of Oxidation and Reduction of Iron at Circumneutral pH.</title>
        <authorList>
            <person name="Kato S."/>
            <person name="Ohkuma M."/>
        </authorList>
    </citation>
    <scope>NUCLEOTIDE SEQUENCE [LARGE SCALE GENOMIC DNA]</scope>
    <source>
        <strain evidence="3 4">MIZ03</strain>
    </source>
</reference>
<dbReference type="SUPFAM" id="SSF55144">
    <property type="entry name" value="LigT-like"/>
    <property type="match status" value="1"/>
</dbReference>
<feature type="short sequence motif" description="HXTX 1" evidence="2">
    <location>
        <begin position="50"/>
        <end position="53"/>
    </location>
</feature>
<dbReference type="PANTHER" id="PTHR35561:SF1">
    <property type="entry name" value="RNA 2',3'-CYCLIC PHOSPHODIESTERASE"/>
    <property type="match status" value="1"/>
</dbReference>
<keyword evidence="4" id="KW-1185">Reference proteome</keyword>
<feature type="active site" description="Proton acceptor" evidence="2">
    <location>
        <position position="130"/>
    </location>
</feature>
<dbReference type="HAMAP" id="MF_01940">
    <property type="entry name" value="RNA_CPDase"/>
    <property type="match status" value="1"/>
</dbReference>
<dbReference type="Pfam" id="PF13563">
    <property type="entry name" value="2_5_RNA_ligase2"/>
    <property type="match status" value="1"/>
</dbReference>
<dbReference type="InterPro" id="IPR004175">
    <property type="entry name" value="RNA_CPDase"/>
</dbReference>
<sequence>MSAHAPFSPPTQRLFLALWPDERVRAQIAAHADQWRLPNGCTRYSPQDWHVTLHFLGNVDADRVPEIAAAVNLPCPPFELRLDQPQLWPHGLAVLCAQELPAELQALHAQLGQTLSELGLALETRPYQAHVTLARHAAAAIPPSMAEPVLWPVRGLALVESTRDKAQRYRVLCQYGG</sequence>
<proteinExistence type="inferred from homology"/>
<dbReference type="PANTHER" id="PTHR35561">
    <property type="entry name" value="RNA 2',3'-CYCLIC PHOSPHODIESTERASE"/>
    <property type="match status" value="1"/>
</dbReference>
<dbReference type="RefSeq" id="WP_223903627.1">
    <property type="nucleotide sequence ID" value="NZ_AP024238.1"/>
</dbReference>
<evidence type="ECO:0000256" key="1">
    <source>
        <dbReference type="ARBA" id="ARBA00022801"/>
    </source>
</evidence>
<keyword evidence="1 2" id="KW-0378">Hydrolase</keyword>
<name>A0ABN6D6B8_9BURK</name>
<evidence type="ECO:0000313" key="3">
    <source>
        <dbReference type="EMBL" id="BCO27590.1"/>
    </source>
</evidence>